<evidence type="ECO:0000313" key="1">
    <source>
        <dbReference type="EMBL" id="QKD83609.1"/>
    </source>
</evidence>
<dbReference type="AlphaFoldDB" id="A0A6M8B887"/>
<dbReference type="EMBL" id="CP053661">
    <property type="protein sequence ID" value="QKD83609.1"/>
    <property type="molecule type" value="Genomic_DNA"/>
</dbReference>
<evidence type="ECO:0000313" key="2">
    <source>
        <dbReference type="Proteomes" id="UP000505210"/>
    </source>
</evidence>
<dbReference type="RefSeq" id="WP_172357496.1">
    <property type="nucleotide sequence ID" value="NZ_CP053661.1"/>
</dbReference>
<dbReference type="Pfam" id="PF14105">
    <property type="entry name" value="DUF4278"/>
    <property type="match status" value="1"/>
</dbReference>
<keyword evidence="2" id="KW-1185">Reference proteome</keyword>
<dbReference type="KEGG" id="theu:HPC62_16615"/>
<sequence length="61" mass="7028">MQLTYRFASYEYSPEKLQGSIASMPGERMYRGIKVQTAIHAATSQKRGVHNLKYRGVTYEQ</sequence>
<gene>
    <name evidence="1" type="ORF">HPC62_16615</name>
</gene>
<name>A0A6M8B887_9CYAN</name>
<accession>A0A6M8B887</accession>
<dbReference type="InterPro" id="IPR025458">
    <property type="entry name" value="DUF4278"/>
</dbReference>
<reference evidence="1 2" key="1">
    <citation type="submission" date="2020-05" db="EMBL/GenBank/DDBJ databases">
        <title>Complete genome sequence of of a novel Thermoleptolyngbya strain isolated from hot springs of Ganzi, Sichuan China.</title>
        <authorList>
            <person name="Tang J."/>
            <person name="Daroch M."/>
            <person name="Li L."/>
            <person name="Waleron K."/>
            <person name="Waleron M."/>
            <person name="Waleron M."/>
        </authorList>
    </citation>
    <scope>NUCLEOTIDE SEQUENCE [LARGE SCALE GENOMIC DNA]</scope>
    <source>
        <strain evidence="1 2">PKUAC-SCTA183</strain>
    </source>
</reference>
<dbReference type="Proteomes" id="UP000505210">
    <property type="component" value="Chromosome"/>
</dbReference>
<protein>
    <submittedName>
        <fullName evidence="1">DUF4278 domain-containing protein</fullName>
    </submittedName>
</protein>
<organism evidence="1 2">
    <name type="scientific">Thermoleptolyngbya sichuanensis A183</name>
    <dbReference type="NCBI Taxonomy" id="2737172"/>
    <lineage>
        <taxon>Bacteria</taxon>
        <taxon>Bacillati</taxon>
        <taxon>Cyanobacteriota</taxon>
        <taxon>Cyanophyceae</taxon>
        <taxon>Oculatellales</taxon>
        <taxon>Oculatellaceae</taxon>
        <taxon>Thermoleptolyngbya</taxon>
        <taxon>Thermoleptolyngbya sichuanensis</taxon>
    </lineage>
</organism>
<proteinExistence type="predicted"/>